<name>A0A0N4WKG9_HAEPC</name>
<gene>
    <name evidence="2" type="ORF">HPLM_LOCUS11567</name>
</gene>
<dbReference type="Proteomes" id="UP000268014">
    <property type="component" value="Unassembled WGS sequence"/>
</dbReference>
<accession>A0A0N4WKG9</accession>
<dbReference type="AlphaFoldDB" id="A0A0N4WKG9"/>
<evidence type="ECO:0000256" key="1">
    <source>
        <dbReference type="SAM" id="Phobius"/>
    </source>
</evidence>
<feature type="transmembrane region" description="Helical" evidence="1">
    <location>
        <begin position="37"/>
        <end position="58"/>
    </location>
</feature>
<evidence type="ECO:0000313" key="3">
    <source>
        <dbReference type="Proteomes" id="UP000268014"/>
    </source>
</evidence>
<keyword evidence="3" id="KW-1185">Reference proteome</keyword>
<organism evidence="4">
    <name type="scientific">Haemonchus placei</name>
    <name type="common">Barber's pole worm</name>
    <dbReference type="NCBI Taxonomy" id="6290"/>
    <lineage>
        <taxon>Eukaryota</taxon>
        <taxon>Metazoa</taxon>
        <taxon>Ecdysozoa</taxon>
        <taxon>Nematoda</taxon>
        <taxon>Chromadorea</taxon>
        <taxon>Rhabditida</taxon>
        <taxon>Rhabditina</taxon>
        <taxon>Rhabditomorpha</taxon>
        <taxon>Strongyloidea</taxon>
        <taxon>Trichostrongylidae</taxon>
        <taxon>Haemonchus</taxon>
    </lineage>
</organism>
<protein>
    <submittedName>
        <fullName evidence="4">Transmembrane protein</fullName>
    </submittedName>
</protein>
<keyword evidence="1" id="KW-0812">Transmembrane</keyword>
<proteinExistence type="predicted"/>
<sequence length="78" mass="8282">MGGCWQRDVGQGQLILGSTGSVVGHLGHITVVMRHSISIVALIGLVTVIALHSSYCIAEDPLETSDKEKPKTQDAAKR</sequence>
<keyword evidence="1" id="KW-0472">Membrane</keyword>
<evidence type="ECO:0000313" key="2">
    <source>
        <dbReference type="EMBL" id="VDO43216.1"/>
    </source>
</evidence>
<reference evidence="2 3" key="2">
    <citation type="submission" date="2018-11" db="EMBL/GenBank/DDBJ databases">
        <authorList>
            <consortium name="Pathogen Informatics"/>
        </authorList>
    </citation>
    <scope>NUCLEOTIDE SEQUENCE [LARGE SCALE GENOMIC DNA]</scope>
    <source>
        <strain evidence="2 3">MHpl1</strain>
    </source>
</reference>
<dbReference type="WBParaSite" id="HPLM_0001157501-mRNA-1">
    <property type="protein sequence ID" value="HPLM_0001157501-mRNA-1"/>
    <property type="gene ID" value="HPLM_0001157501"/>
</dbReference>
<evidence type="ECO:0000313" key="4">
    <source>
        <dbReference type="WBParaSite" id="HPLM_0001157501-mRNA-1"/>
    </source>
</evidence>
<dbReference type="EMBL" id="UZAF01017603">
    <property type="protein sequence ID" value="VDO43216.1"/>
    <property type="molecule type" value="Genomic_DNA"/>
</dbReference>
<keyword evidence="1" id="KW-1133">Transmembrane helix</keyword>
<reference evidence="4" key="1">
    <citation type="submission" date="2017-02" db="UniProtKB">
        <authorList>
            <consortium name="WormBaseParasite"/>
        </authorList>
    </citation>
    <scope>IDENTIFICATION</scope>
</reference>